<dbReference type="GO" id="GO:0051301">
    <property type="term" value="P:cell division"/>
    <property type="evidence" value="ECO:0007669"/>
    <property type="project" value="UniProtKB-KW"/>
</dbReference>
<reference evidence="8" key="2">
    <citation type="journal article" date="2023" name="IMA Fungus">
        <title>Comparative genomic study of the Penicillium genus elucidates a diverse pangenome and 15 lateral gene transfer events.</title>
        <authorList>
            <person name="Petersen C."/>
            <person name="Sorensen T."/>
            <person name="Nielsen M.R."/>
            <person name="Sondergaard T.E."/>
            <person name="Sorensen J.L."/>
            <person name="Fitzpatrick D.A."/>
            <person name="Frisvad J.C."/>
            <person name="Nielsen K.L."/>
        </authorList>
    </citation>
    <scope>NUCLEOTIDE SEQUENCE</scope>
    <source>
        <strain evidence="8">IBT 29864</strain>
    </source>
</reference>
<keyword evidence="3" id="KW-0498">Mitosis</keyword>
<dbReference type="PANTHER" id="PTHR12663">
    <property type="entry name" value="ANDROGEN INDUCED INHIBITOR OF PROLIFERATION AS3 / PDS5-RELATED"/>
    <property type="match status" value="1"/>
</dbReference>
<keyword evidence="5" id="KW-0131">Cell cycle</keyword>
<feature type="region of interest" description="Disordered" evidence="7">
    <location>
        <begin position="1"/>
        <end position="20"/>
    </location>
</feature>
<feature type="region of interest" description="Disordered" evidence="7">
    <location>
        <begin position="291"/>
        <end position="315"/>
    </location>
</feature>
<dbReference type="CDD" id="cd19953">
    <property type="entry name" value="PDS5"/>
    <property type="match status" value="1"/>
</dbReference>
<dbReference type="GO" id="GO:0000785">
    <property type="term" value="C:chromatin"/>
    <property type="evidence" value="ECO:0007669"/>
    <property type="project" value="TreeGrafter"/>
</dbReference>
<feature type="compositionally biased region" description="Basic and acidic residues" evidence="7">
    <location>
        <begin position="1408"/>
        <end position="1421"/>
    </location>
</feature>
<protein>
    <recommendedName>
        <fullName evidence="10">Sister chromatid cohesion and DNA repair protein (BimD)</fullName>
    </recommendedName>
</protein>
<dbReference type="InterPro" id="IPR039776">
    <property type="entry name" value="Pds5"/>
</dbReference>
<dbReference type="EMBL" id="JAPZBS010000005">
    <property type="protein sequence ID" value="KAJ5371250.1"/>
    <property type="molecule type" value="Genomic_DNA"/>
</dbReference>
<keyword evidence="6" id="KW-0175">Coiled coil</keyword>
<keyword evidence="9" id="KW-1185">Reference proteome</keyword>
<dbReference type="GeneID" id="81439450"/>
<feature type="compositionally biased region" description="Acidic residues" evidence="7">
    <location>
        <begin position="1422"/>
        <end position="1454"/>
    </location>
</feature>
<evidence type="ECO:0000256" key="7">
    <source>
        <dbReference type="SAM" id="MobiDB-lite"/>
    </source>
</evidence>
<dbReference type="SUPFAM" id="SSF48371">
    <property type="entry name" value="ARM repeat"/>
    <property type="match status" value="1"/>
</dbReference>
<feature type="region of interest" description="Disordered" evidence="7">
    <location>
        <begin position="598"/>
        <end position="621"/>
    </location>
</feature>
<feature type="compositionally biased region" description="Low complexity" evidence="7">
    <location>
        <begin position="1474"/>
        <end position="1485"/>
    </location>
</feature>
<dbReference type="GO" id="GO:0006281">
    <property type="term" value="P:DNA repair"/>
    <property type="evidence" value="ECO:0007669"/>
    <property type="project" value="TreeGrafter"/>
</dbReference>
<evidence type="ECO:0008006" key="10">
    <source>
        <dbReference type="Google" id="ProtNLM"/>
    </source>
</evidence>
<feature type="coiled-coil region" evidence="6">
    <location>
        <begin position="39"/>
        <end position="66"/>
    </location>
</feature>
<dbReference type="Gene3D" id="1.25.10.10">
    <property type="entry name" value="Leucine-rich Repeat Variant"/>
    <property type="match status" value="1"/>
</dbReference>
<dbReference type="InterPro" id="IPR016024">
    <property type="entry name" value="ARM-type_fold"/>
</dbReference>
<dbReference type="GO" id="GO:0007064">
    <property type="term" value="P:mitotic sister chromatid cohesion"/>
    <property type="evidence" value="ECO:0007669"/>
    <property type="project" value="InterPro"/>
</dbReference>
<feature type="region of interest" description="Disordered" evidence="7">
    <location>
        <begin position="1300"/>
        <end position="1506"/>
    </location>
</feature>
<dbReference type="OrthoDB" id="200660at2759"/>
<gene>
    <name evidence="8" type="ORF">N7496_007342</name>
</gene>
<evidence type="ECO:0000256" key="1">
    <source>
        <dbReference type="ARBA" id="ARBA00004123"/>
    </source>
</evidence>
<dbReference type="InterPro" id="IPR011989">
    <property type="entry name" value="ARM-like"/>
</dbReference>
<evidence type="ECO:0000256" key="5">
    <source>
        <dbReference type="ARBA" id="ARBA00023306"/>
    </source>
</evidence>
<evidence type="ECO:0000313" key="9">
    <source>
        <dbReference type="Proteomes" id="UP001147782"/>
    </source>
</evidence>
<dbReference type="PANTHER" id="PTHR12663:SF0">
    <property type="entry name" value="PRECOCIOUS DISSOCIATION OF SISTERS 5, ISOFORM A"/>
    <property type="match status" value="1"/>
</dbReference>
<evidence type="ECO:0000256" key="2">
    <source>
        <dbReference type="ARBA" id="ARBA00022618"/>
    </source>
</evidence>
<organism evidence="8 9">
    <name type="scientific">Penicillium cataractarum</name>
    <dbReference type="NCBI Taxonomy" id="2100454"/>
    <lineage>
        <taxon>Eukaryota</taxon>
        <taxon>Fungi</taxon>
        <taxon>Dikarya</taxon>
        <taxon>Ascomycota</taxon>
        <taxon>Pezizomycotina</taxon>
        <taxon>Eurotiomycetes</taxon>
        <taxon>Eurotiomycetidae</taxon>
        <taxon>Eurotiales</taxon>
        <taxon>Aspergillaceae</taxon>
        <taxon>Penicillium</taxon>
    </lineage>
</organism>
<name>A0A9W9S4L2_9EURO</name>
<evidence type="ECO:0000256" key="4">
    <source>
        <dbReference type="ARBA" id="ARBA00023242"/>
    </source>
</evidence>
<dbReference type="Proteomes" id="UP001147782">
    <property type="component" value="Unassembled WGS sequence"/>
</dbReference>
<dbReference type="GO" id="GO:0005634">
    <property type="term" value="C:nucleus"/>
    <property type="evidence" value="ECO:0007669"/>
    <property type="project" value="UniProtKB-SubCell"/>
</dbReference>
<proteinExistence type="predicted"/>
<evidence type="ECO:0000313" key="8">
    <source>
        <dbReference type="EMBL" id="KAJ5371250.1"/>
    </source>
</evidence>
<comment type="subcellular location">
    <subcellularLocation>
        <location evidence="1">Nucleus</location>
    </subcellularLocation>
</comment>
<keyword evidence="2" id="KW-0132">Cell division</keyword>
<evidence type="ECO:0000256" key="6">
    <source>
        <dbReference type="SAM" id="Coils"/>
    </source>
</evidence>
<evidence type="ECO:0000256" key="3">
    <source>
        <dbReference type="ARBA" id="ARBA00022776"/>
    </source>
</evidence>
<feature type="compositionally biased region" description="Basic residues" evidence="7">
    <location>
        <begin position="1331"/>
        <end position="1344"/>
    </location>
</feature>
<accession>A0A9W9S4L2</accession>
<keyword evidence="4" id="KW-0539">Nucleus</keyword>
<dbReference type="RefSeq" id="XP_056555684.1">
    <property type="nucleotide sequence ID" value="XM_056700271.1"/>
</dbReference>
<dbReference type="Pfam" id="PF20168">
    <property type="entry name" value="PDS5"/>
    <property type="match status" value="1"/>
</dbReference>
<comment type="caution">
    <text evidence="8">The sequence shown here is derived from an EMBL/GenBank/DDBJ whole genome shotgun (WGS) entry which is preliminary data.</text>
</comment>
<reference evidence="8" key="1">
    <citation type="submission" date="2022-11" db="EMBL/GenBank/DDBJ databases">
        <authorList>
            <person name="Petersen C."/>
        </authorList>
    </citation>
    <scope>NUCLEOTIDE SEQUENCE</scope>
    <source>
        <strain evidence="8">IBT 29864</strain>
    </source>
</reference>
<feature type="compositionally biased region" description="Low complexity" evidence="7">
    <location>
        <begin position="1345"/>
        <end position="1354"/>
    </location>
</feature>
<sequence length="1506" mass="166521">MPSRTRQGPADEPEEETGLRSLSFNQPLSWRVGRSAIPIADLLERLQTLGQELRKLEQEEIDKESLTKVSQELASAHLLAHKDRGVRAWATCCIVDVLRLCAPDAPFTRNQLKDIFTCVVTSIIPALADPSNAYNAQHIYVLGSLAEVKSIVLMTDLDHPDSLIVPLFTACFDIVSGSSKASTGEEVAKGVEFDMTRLLVTVIDETPVLAAEVVDTIVAQFLRVDPRVLDNPKKGKRADAPLDAKQDTLLLKDYPPAYNMAKAICQACPERMTSHISQYFNNVIIDASGPSNQANGAKGGSRKPNLDDSDEEGEDIKELSKAHRLIRELWRACPEVLQNVIPQVEAELSAESVALRLLATQTIGDLAAGIGVAGPPPPPSMDPAAYPPVTLEELSQIVTQTSVLLTPVSPKPFSQVHASAYEAFLSRRLDKTPSVRAAWATVVGRILLTSAGGSGLSEHEEQALVESLADMLRDADEKVRVAAVDTVGLFGLSHVVHKLGTKGGCSTENSVLAILAERVKDRKPQVREHAMKILARMWAVAAGEIEQNTEPAVSLLKDAPSKIFDAFYTNDQEIHILIDRVLFETLLPLNYPPIKTKLSRSASNQSQKQKDSQASEPDQENDVDKIRVRRILTLLRGLDEKARRVFFVMLARQLSMRSAMTLYLEACEKYNGGVVGKDEEQIKAQLSRIIDSLSKTFPDASRASADLWKFAKVHDRRSYQLIRFAMAAVSDYRTVIKAIRELQRRAQSANNAPLLETITPLLYRSSSLIFNRSHIPAIMSLSRTDENGLANAAQEMLKQISSQNPEVLEAQVQEMCKDLEAQAPKANSPGDASTEEILKACAGFAKKLPAKLPKERKFFQALTNYALYSTSPASAKHAVSILMATADRKEMYAKDLVHKCVKKWSYGSDHFLTRLAALSQLNLLAPREADEESDAIISIAINQVLLTNRAPEDDPEYSWSETTDEETQAKEWALKIIVNRLRAKDGSDDDDDFRAHAEPVYDTLNKLVAGEGELSKKKDTPATQKSRLRLLAAKSLVKLCASGALCDQLLTPVNFNSIALMAQDRLLPVRSAFINHLKKKLVQRTHLSHRWYIIPCLLAFEPSKTLKESTLTWLRSRAAFYSQQAQASGKRTEQTMVMELIFSRLLSLLAYHPDYPSDDLDESTRLGDLSDFAQYIIYYLSAAANEHNMSLIFHVAQRVKQFRDGITKSDEISTRLHTLSDLAQATIRRFADIYSQQHKFGGGSSGATNLLQTYPGKMGVPSSLFASMTSHREAQDVADKNFLPDEIDDLLDRVVRAAMKPRNASHGTQSSSVKKRKPEASDANGTSSASKKPRKERSVGRPRKSTSSVGVSAKSSRRKRTGDDEWPSDVGSEDDKPKSTSARRRSSRGTGKQEVSYADKDSDEDDQEMQKWEEAQETEGKDDGEDEEEVEVQDSDEEMQDEDDENNDQDEENATDASEKENSPPVPPKRGAKAKATAKASGSKTNTRAKQPTTTTLPTRRSSRRG</sequence>